<comment type="caution">
    <text evidence="4">The sequence shown here is derived from an EMBL/GenBank/DDBJ whole genome shotgun (WGS) entry which is preliminary data.</text>
</comment>
<keyword evidence="1" id="KW-0863">Zinc-finger</keyword>
<evidence type="ECO:0000259" key="3">
    <source>
        <dbReference type="PROSITE" id="PS50157"/>
    </source>
</evidence>
<dbReference type="PROSITE" id="PS00028">
    <property type="entry name" value="ZINC_FINGER_C2H2_1"/>
    <property type="match status" value="1"/>
</dbReference>
<reference evidence="4 5" key="1">
    <citation type="journal article" date="2019" name="Genome Biol. Evol.">
        <title>Insights into the evolution of the New World diploid cottons (Gossypium, subgenus Houzingenia) based on genome sequencing.</title>
        <authorList>
            <person name="Grover C.E."/>
            <person name="Arick M.A. 2nd"/>
            <person name="Thrash A."/>
            <person name="Conover J.L."/>
            <person name="Sanders W.S."/>
            <person name="Peterson D.G."/>
            <person name="Frelichowski J.E."/>
            <person name="Scheffler J.A."/>
            <person name="Scheffler B.E."/>
            <person name="Wendel J.F."/>
        </authorList>
    </citation>
    <scope>NUCLEOTIDE SEQUENCE [LARGE SCALE GENOMIC DNA]</scope>
    <source>
        <strain evidence="4">1</strain>
        <tissue evidence="4">Leaf</tissue>
    </source>
</reference>
<feature type="region of interest" description="Disordered" evidence="2">
    <location>
        <begin position="683"/>
        <end position="710"/>
    </location>
</feature>
<keyword evidence="1" id="KW-0862">Zinc</keyword>
<dbReference type="InterPro" id="IPR051506">
    <property type="entry name" value="ATOS_Transcription_Regulators"/>
</dbReference>
<evidence type="ECO:0000256" key="2">
    <source>
        <dbReference type="SAM" id="MobiDB-lite"/>
    </source>
</evidence>
<dbReference type="SMART" id="SM01177">
    <property type="entry name" value="DUF4210"/>
    <property type="match status" value="1"/>
</dbReference>
<feature type="region of interest" description="Disordered" evidence="2">
    <location>
        <begin position="831"/>
        <end position="853"/>
    </location>
</feature>
<dbReference type="Proteomes" id="UP000593576">
    <property type="component" value="Unassembled WGS sequence"/>
</dbReference>
<dbReference type="GO" id="GO:0008270">
    <property type="term" value="F:zinc ion binding"/>
    <property type="evidence" value="ECO:0007669"/>
    <property type="project" value="UniProtKB-KW"/>
</dbReference>
<feature type="compositionally biased region" description="Basic residues" evidence="2">
    <location>
        <begin position="836"/>
        <end position="849"/>
    </location>
</feature>
<proteinExistence type="predicted"/>
<evidence type="ECO:0000313" key="4">
    <source>
        <dbReference type="EMBL" id="MBA0847790.1"/>
    </source>
</evidence>
<dbReference type="InterPro" id="IPR025261">
    <property type="entry name" value="Atos-like_cons_dom"/>
</dbReference>
<protein>
    <recommendedName>
        <fullName evidence="3">C2H2-type domain-containing protein</fullName>
    </recommendedName>
</protein>
<accession>A0A7J9KMZ5</accession>
<evidence type="ECO:0000313" key="5">
    <source>
        <dbReference type="Proteomes" id="UP000593576"/>
    </source>
</evidence>
<dbReference type="InterPro" id="IPR013087">
    <property type="entry name" value="Znf_C2H2_type"/>
</dbReference>
<dbReference type="EMBL" id="JABFAF010000001">
    <property type="protein sequence ID" value="MBA0847790.1"/>
    <property type="molecule type" value="Genomic_DNA"/>
</dbReference>
<gene>
    <name evidence="4" type="ORF">Goshw_023391</name>
</gene>
<evidence type="ECO:0000256" key="1">
    <source>
        <dbReference type="PROSITE-ProRule" id="PRU00042"/>
    </source>
</evidence>
<dbReference type="PANTHER" id="PTHR13199">
    <property type="entry name" value="GH03947P"/>
    <property type="match status" value="1"/>
</dbReference>
<sequence>MNSMCFVASWYGGQKICATNYRWIASLCLAFSMEAPKRTAAQISNRGKLSLPFPKILATGLPQVPPDDSSEEGQEASVDAFLQSLPQFSGVSTCGLDCMRGGSFSQTIGGSLCSSLGDFQRKTSLELSEVSQDSFKLGGKMNASSSVHGLKIGCANDVGSFTTPKSEQKVTWNKQANDTESSPLLVSKRLLSPLNSVLFSDQFNCDHLDNIYSGTQVVSSSLNDKHKVSVSQDSKKANIGSKMNITTSSWSLSSCLQHGVNPFNKGRIASLFFTDGPLLEDKDSHLSHNFSYSFGLDQFQESSMLNERIAIDGGCRNLTKDISDSHSSLKNIEQSVERFDTGVIFVPDEEEFEISSRSFDDIDYLHEEFCPSSLENAAGLSWPLPQEATPTSPCRRSIKGLSGLPVRRSLVGSFEESLLSGRFFSGKLSQRIVGFLAVLSITGGTFSPQSQKLTFPVTSVDGDCSLLYYASIDLSRNSSSSKCRDQKLKRGLGNDEQQAVRSRLHIPMKGRIKLMDLHVGPWLTAYKDLANPSSWFLNCIKLQTFYDFVILSTVLCQKWVSFLLGGFLCRFLAIQRTLLHTFFCNYDPSDMPAGTKTFVRQKITLASSVPNFAELNSSEVKGNEGLDSMQITSCNNVRCKEHGDAYQRTNQKLSHSGIKINENTKGTGSLRYALHLRFLCPPPKKSSKSFQRGKSDLGPIPQKTGSDRDGFGDSTCTMIFELSSLNCIQMQMREREESRARATLSCLHNLRRGSNGRFGLGQSVTVTDITNILMRRVSATSMADPSMYNFFNQPEPSSASKPIKKHASPSAPPRLFPCLYCPRKFYTSQALGGHQNAHRRERAASRRKFPGGDHDQIRGAQQYNLQQQLNPFPSFKIEPPMDYPGAPYLDQCLQPHYFPSTGFIPQGFTSVSSSETLSLTTDDVDEPANVDLTLRL</sequence>
<feature type="domain" description="C2H2-type" evidence="3">
    <location>
        <begin position="816"/>
        <end position="843"/>
    </location>
</feature>
<dbReference type="AlphaFoldDB" id="A0A7J9KMZ5"/>
<keyword evidence="1" id="KW-0479">Metal-binding</keyword>
<dbReference type="PROSITE" id="PS50157">
    <property type="entry name" value="ZINC_FINGER_C2H2_2"/>
    <property type="match status" value="1"/>
</dbReference>
<organism evidence="4 5">
    <name type="scientific">Gossypium schwendimanii</name>
    <name type="common">Cotton</name>
    <dbReference type="NCBI Taxonomy" id="34291"/>
    <lineage>
        <taxon>Eukaryota</taxon>
        <taxon>Viridiplantae</taxon>
        <taxon>Streptophyta</taxon>
        <taxon>Embryophyta</taxon>
        <taxon>Tracheophyta</taxon>
        <taxon>Spermatophyta</taxon>
        <taxon>Magnoliopsida</taxon>
        <taxon>eudicotyledons</taxon>
        <taxon>Gunneridae</taxon>
        <taxon>Pentapetalae</taxon>
        <taxon>rosids</taxon>
        <taxon>malvids</taxon>
        <taxon>Malvales</taxon>
        <taxon>Malvaceae</taxon>
        <taxon>Malvoideae</taxon>
        <taxon>Gossypium</taxon>
    </lineage>
</organism>
<keyword evidence="5" id="KW-1185">Reference proteome</keyword>
<dbReference type="OrthoDB" id="8625101at2759"/>
<dbReference type="PANTHER" id="PTHR13199:SF23">
    <property type="entry name" value="MEIOSIS CHROMOSOME SEGREGATION FAMILY PROTEIN"/>
    <property type="match status" value="1"/>
</dbReference>
<name>A0A7J9KMZ5_GOSSC</name>